<feature type="site" description="Important for catalytic activity, responsible for pKa modulation of the active site Glu and correct orientation of both the proton donor and substrate" evidence="4">
    <location>
        <position position="157"/>
    </location>
</feature>
<dbReference type="Pfam" id="PF04616">
    <property type="entry name" value="Glyco_hydro_43"/>
    <property type="match status" value="1"/>
</dbReference>
<proteinExistence type="inferred from homology"/>
<dbReference type="PANTHER" id="PTHR42812">
    <property type="entry name" value="BETA-XYLOSIDASE"/>
    <property type="match status" value="1"/>
</dbReference>
<dbReference type="InterPro" id="IPR006710">
    <property type="entry name" value="Glyco_hydro_43"/>
</dbReference>
<sequence length="334" mass="34790">MRRASPGINVIDVDFPDPAILLQGSTWYAYATSSNSMRFIFLAHKPLPASKMLDDLQPHMATAPAFEGPWTVAGDAMPDISAATWLDQGNPQTWAPDVVDMGDGTYIMYFAGLAANPPGGKASHCVGVAKGTSAAGPFVPLADTLFGCPFSGGGAIDPAGFKDTDGTRYVVYKVDGNNLGGGGNCGNGDGSHATPIMLQKLQSDGITPDGDPFQILNRDPNGADGPYIEAPSLRLVDGMYYLSFSSGCYCDDTYDISYATSTLLQNTFTKAQAPNAPLAVSKTGVGNSPGGADLNMHGNKIAFHYTISGSCGDPLVRGMRVANVTTGGGTIHFV</sequence>
<comment type="caution">
    <text evidence="6">The sequence shown here is derived from an EMBL/GenBank/DDBJ whole genome shotgun (WGS) entry which is preliminary data.</text>
</comment>
<protein>
    <submittedName>
        <fullName evidence="6">Xylosidase/arabinosidase</fullName>
    </submittedName>
</protein>
<dbReference type="SUPFAM" id="SSF75005">
    <property type="entry name" value="Arabinanase/levansucrase/invertase"/>
    <property type="match status" value="1"/>
</dbReference>
<dbReference type="AlphaFoldDB" id="A0A8T9C9M2"/>
<name>A0A8T9C9M2_9HELO</name>
<evidence type="ECO:0000256" key="5">
    <source>
        <dbReference type="RuleBase" id="RU361187"/>
    </source>
</evidence>
<dbReference type="InterPro" id="IPR051795">
    <property type="entry name" value="Glycosyl_Hydrlase_43"/>
</dbReference>
<evidence type="ECO:0000313" key="6">
    <source>
        <dbReference type="EMBL" id="TVY82026.1"/>
    </source>
</evidence>
<keyword evidence="7" id="KW-1185">Reference proteome</keyword>
<evidence type="ECO:0000256" key="4">
    <source>
        <dbReference type="PIRSR" id="PIRSR606710-2"/>
    </source>
</evidence>
<comment type="similarity">
    <text evidence="1 5">Belongs to the glycosyl hydrolase 43 family.</text>
</comment>
<keyword evidence="3 5" id="KW-0326">Glycosidase</keyword>
<evidence type="ECO:0000256" key="1">
    <source>
        <dbReference type="ARBA" id="ARBA00009865"/>
    </source>
</evidence>
<evidence type="ECO:0000256" key="2">
    <source>
        <dbReference type="ARBA" id="ARBA00022801"/>
    </source>
</evidence>
<evidence type="ECO:0000256" key="3">
    <source>
        <dbReference type="ARBA" id="ARBA00023295"/>
    </source>
</evidence>
<evidence type="ECO:0000313" key="7">
    <source>
        <dbReference type="Proteomes" id="UP000469558"/>
    </source>
</evidence>
<gene>
    <name evidence="6" type="primary">xsa_1</name>
    <name evidence="6" type="ORF">LSUE1_G003325</name>
</gene>
<keyword evidence="2 5" id="KW-0378">Hydrolase</keyword>
<dbReference type="OrthoDB" id="3879658at2759"/>
<dbReference type="InterPro" id="IPR023296">
    <property type="entry name" value="Glyco_hydro_beta-prop_sf"/>
</dbReference>
<accession>A0A8T9C9M2</accession>
<dbReference type="Proteomes" id="UP000469558">
    <property type="component" value="Unassembled WGS sequence"/>
</dbReference>
<dbReference type="CDD" id="cd08999">
    <property type="entry name" value="GH43_ABN-like"/>
    <property type="match status" value="1"/>
</dbReference>
<dbReference type="GO" id="GO:0005975">
    <property type="term" value="P:carbohydrate metabolic process"/>
    <property type="evidence" value="ECO:0007669"/>
    <property type="project" value="InterPro"/>
</dbReference>
<dbReference type="Gene3D" id="2.115.10.20">
    <property type="entry name" value="Glycosyl hydrolase domain, family 43"/>
    <property type="match status" value="1"/>
</dbReference>
<organism evidence="6 7">
    <name type="scientific">Lachnellula suecica</name>
    <dbReference type="NCBI Taxonomy" id="602035"/>
    <lineage>
        <taxon>Eukaryota</taxon>
        <taxon>Fungi</taxon>
        <taxon>Dikarya</taxon>
        <taxon>Ascomycota</taxon>
        <taxon>Pezizomycotina</taxon>
        <taxon>Leotiomycetes</taxon>
        <taxon>Helotiales</taxon>
        <taxon>Lachnaceae</taxon>
        <taxon>Lachnellula</taxon>
    </lineage>
</organism>
<dbReference type="GO" id="GO:0004553">
    <property type="term" value="F:hydrolase activity, hydrolyzing O-glycosyl compounds"/>
    <property type="evidence" value="ECO:0007669"/>
    <property type="project" value="InterPro"/>
</dbReference>
<dbReference type="EMBL" id="QGMK01000385">
    <property type="protein sequence ID" value="TVY82026.1"/>
    <property type="molecule type" value="Genomic_DNA"/>
</dbReference>
<dbReference type="PANTHER" id="PTHR42812:SF5">
    <property type="entry name" value="ENDO-ARABINASE"/>
    <property type="match status" value="1"/>
</dbReference>
<reference evidence="6 7" key="1">
    <citation type="submission" date="2018-05" db="EMBL/GenBank/DDBJ databases">
        <title>Genome sequencing and assembly of the regulated plant pathogen Lachnellula willkommii and related sister species for the development of diagnostic species identification markers.</title>
        <authorList>
            <person name="Giroux E."/>
            <person name="Bilodeau G."/>
        </authorList>
    </citation>
    <scope>NUCLEOTIDE SEQUENCE [LARGE SCALE GENOMIC DNA]</scope>
    <source>
        <strain evidence="6 7">CBS 268.59</strain>
    </source>
</reference>